<evidence type="ECO:0000313" key="2">
    <source>
        <dbReference type="EMBL" id="KAF9515420.1"/>
    </source>
</evidence>
<keyword evidence="3" id="KW-1185">Reference proteome</keyword>
<feature type="compositionally biased region" description="Polar residues" evidence="1">
    <location>
        <begin position="1331"/>
        <end position="1342"/>
    </location>
</feature>
<comment type="caution">
    <text evidence="2">The sequence shown here is derived from an EMBL/GenBank/DDBJ whole genome shotgun (WGS) entry which is preliminary data.</text>
</comment>
<feature type="compositionally biased region" description="Polar residues" evidence="1">
    <location>
        <begin position="1421"/>
        <end position="1432"/>
    </location>
</feature>
<dbReference type="EMBL" id="MU128950">
    <property type="protein sequence ID" value="KAF9515420.1"/>
    <property type="molecule type" value="Genomic_DNA"/>
</dbReference>
<feature type="compositionally biased region" description="Polar residues" evidence="1">
    <location>
        <begin position="90"/>
        <end position="109"/>
    </location>
</feature>
<accession>A0A9P6B0T3</accession>
<feature type="region of interest" description="Disordered" evidence="1">
    <location>
        <begin position="1378"/>
        <end position="1432"/>
    </location>
</feature>
<feature type="compositionally biased region" description="Low complexity" evidence="1">
    <location>
        <begin position="616"/>
        <end position="627"/>
    </location>
</feature>
<feature type="compositionally biased region" description="Low complexity" evidence="1">
    <location>
        <begin position="838"/>
        <end position="854"/>
    </location>
</feature>
<sequence length="1454" mass="161600">MPVPVPVPVPFPFPSPSPFHSHSRPRSRPCSHSRSRPHSHSRARARSPLPDSHLPPNRHRPPHPYSRSRSRSGSPSHHSHHPRVPHNSSELCSSQHDAPHPSVTSSAPSLQPGKPIPTGPRALPDPSNPRSYAFKNGSRDSRGTSPLNTPSLQEEGVQTSLNFKKSLPVPSAVGTLIMPPFPVKASNSTAPPVEHPSSSAEPFEWVPLGQWFYIEWGPLTVGQSNIKDIANGLMTEFTHRGVLGIHCTRRKHIAGQPYLCSLYFKSELQRDSVLADFSQEMNKNRFKNLKTSTANAVAHPYIAPVDLLYVDKVYACAGSKLERDALLACGPPPIKTPEDFKMEFLDYVRHPPRLPEAITQYPPTNFPARKRDMQMIEFTTVWLMNRIEQIHDVPIDLKRLEIFLHIHARTGFKQAFIAPIWPNTGQVNTIIRQIVRWAETDGLKQGKNRLELRETLGFTLHKCWRLTLEMDLPEPFFLKDPREETVPVSVNMVRTRAHPESLDSSQSSTKRPRPSMKGSSSNPKPPSPKAKCPLSKAKVLSSKGTPASSSAKTASNAPASSSPAVPSKASDPLRAVAKAPTFASTSRQTLVSVDIHSRISTNPPSKVSTSSVQRILPSSSPNLPNPLDITSTKKDHALTSADVLALLDQGQKLSHQLPLNVPEWDQKDDRATCLWDARHPETIPLSFAGGGEDRDEDWENLDPVLNRVLHVDVPMDVLVKGIRRGSSGTLGIVEGLAFFVEKCSLNPVYFGTKLQCLVEALEVLETTNATSDKIMAQEVTPPSGPGFGLRDGWSPESPVDHSIPIHRPSLEPPDCPRVKDSRGHRDHDSDESNPGWQSPPSRSQKSQRQMVSFDDSLDDCNEDDDHSDEDGEDGDDTADIQCRRRKFRNDEIDEVVEMFRQFEETKVKPCAQRLGCTITRLMRIGKWSLNTSERRQRGNPWNAYLNLLKEKDEFVLKSEARNSYAKLKNDMGSSDTEAWAAEMERLTSELRGRKTAVGKKKGESGGDVAKLMEQTQRWWNADGKTLLNTGIHTFYMMVSDMASSLAAHSQNTSSMNSPQMESWYKSHFDPTQHIGDIYKYILAQQLQSKEVEALEEGESHRQHIMETQDMHHTKAACAQRMCKLLGPYMPAKVKVTKWMEIPKLLRLNPLRLEGLPTVDEFPLLGSWIADKYRTSHWNKMYEAFTHPEDHWIRLEELPESPLDSDESMLLVMIDHRGQVQHTIGSVDHARASNDWSGGATLGGEGINSPVLDEVREENVESTMGKWKYSELGRSRDSTGIGPGHAAEDAGEHDSDIEEDERPVRRRRKLRLPRRSTSTIPDELDKLPTPLSPNSLIRAQANQSPPPFLATTSASSHVGATVPLVNSRVAQLHRMPTYSTNSGALTPLDNFPTSTSPPIQVLRDSSASSSSTPNSGPDMMSTHPNGPSQASFSLPSAQVHLSAADFDALQMSFAT</sequence>
<dbReference type="Proteomes" id="UP000886523">
    <property type="component" value="Unassembled WGS sequence"/>
</dbReference>
<feature type="compositionally biased region" description="Low complexity" evidence="1">
    <location>
        <begin position="46"/>
        <end position="55"/>
    </location>
</feature>
<reference evidence="2" key="1">
    <citation type="journal article" date="2020" name="Nat. Commun.">
        <title>Large-scale genome sequencing of mycorrhizal fungi provides insights into the early evolution of symbiotic traits.</title>
        <authorList>
            <person name="Miyauchi S."/>
            <person name="Kiss E."/>
            <person name="Kuo A."/>
            <person name="Drula E."/>
            <person name="Kohler A."/>
            <person name="Sanchez-Garcia M."/>
            <person name="Morin E."/>
            <person name="Andreopoulos B."/>
            <person name="Barry K.W."/>
            <person name="Bonito G."/>
            <person name="Buee M."/>
            <person name="Carver A."/>
            <person name="Chen C."/>
            <person name="Cichocki N."/>
            <person name="Clum A."/>
            <person name="Culley D."/>
            <person name="Crous P.W."/>
            <person name="Fauchery L."/>
            <person name="Girlanda M."/>
            <person name="Hayes R.D."/>
            <person name="Keri Z."/>
            <person name="LaButti K."/>
            <person name="Lipzen A."/>
            <person name="Lombard V."/>
            <person name="Magnuson J."/>
            <person name="Maillard F."/>
            <person name="Murat C."/>
            <person name="Nolan M."/>
            <person name="Ohm R.A."/>
            <person name="Pangilinan J."/>
            <person name="Pereira M.F."/>
            <person name="Perotto S."/>
            <person name="Peter M."/>
            <person name="Pfister S."/>
            <person name="Riley R."/>
            <person name="Sitrit Y."/>
            <person name="Stielow J.B."/>
            <person name="Szollosi G."/>
            <person name="Zifcakova L."/>
            <person name="Stursova M."/>
            <person name="Spatafora J.W."/>
            <person name="Tedersoo L."/>
            <person name="Vaario L.M."/>
            <person name="Yamada A."/>
            <person name="Yan M."/>
            <person name="Wang P."/>
            <person name="Xu J."/>
            <person name="Bruns T."/>
            <person name="Baldrian P."/>
            <person name="Vilgalys R."/>
            <person name="Dunand C."/>
            <person name="Henrissat B."/>
            <person name="Grigoriev I.V."/>
            <person name="Hibbett D."/>
            <person name="Nagy L.G."/>
            <person name="Martin F.M."/>
        </authorList>
    </citation>
    <scope>NUCLEOTIDE SEQUENCE</scope>
    <source>
        <strain evidence="2">UP504</strain>
    </source>
</reference>
<feature type="compositionally biased region" description="Low complexity" evidence="1">
    <location>
        <begin position="529"/>
        <end position="570"/>
    </location>
</feature>
<evidence type="ECO:0000313" key="3">
    <source>
        <dbReference type="Proteomes" id="UP000886523"/>
    </source>
</evidence>
<feature type="compositionally biased region" description="Polar residues" evidence="1">
    <location>
        <begin position="143"/>
        <end position="157"/>
    </location>
</feature>
<name>A0A9P6B0T3_9AGAM</name>
<feature type="region of interest" description="Disordered" evidence="1">
    <location>
        <begin position="774"/>
        <end position="878"/>
    </location>
</feature>
<feature type="compositionally biased region" description="Pro residues" evidence="1">
    <location>
        <begin position="1"/>
        <end position="17"/>
    </location>
</feature>
<feature type="region of interest" description="Disordered" evidence="1">
    <location>
        <begin position="595"/>
        <end position="627"/>
    </location>
</feature>
<gene>
    <name evidence="2" type="ORF">BS47DRAFT_1391590</name>
</gene>
<feature type="compositionally biased region" description="Basic residues" evidence="1">
    <location>
        <begin position="56"/>
        <end position="70"/>
    </location>
</feature>
<feature type="compositionally biased region" description="Polar residues" evidence="1">
    <location>
        <begin position="598"/>
        <end position="613"/>
    </location>
</feature>
<feature type="region of interest" description="Disordered" evidence="1">
    <location>
        <begin position="492"/>
        <end position="572"/>
    </location>
</feature>
<feature type="compositionally biased region" description="Basic residues" evidence="1">
    <location>
        <begin position="1303"/>
        <end position="1313"/>
    </location>
</feature>
<dbReference type="PANTHER" id="PTHR24216:SF65">
    <property type="entry name" value="PAXILLIN-LIKE PROTEIN 1"/>
    <property type="match status" value="1"/>
</dbReference>
<protein>
    <submittedName>
        <fullName evidence="2">Uncharacterized protein</fullName>
    </submittedName>
</protein>
<dbReference type="PANTHER" id="PTHR24216">
    <property type="entry name" value="PAXILLIN-RELATED"/>
    <property type="match status" value="1"/>
</dbReference>
<feature type="region of interest" description="Disordered" evidence="1">
    <location>
        <begin position="1"/>
        <end position="157"/>
    </location>
</feature>
<feature type="compositionally biased region" description="Basic residues" evidence="1">
    <location>
        <begin position="21"/>
        <end position="45"/>
    </location>
</feature>
<evidence type="ECO:0000256" key="1">
    <source>
        <dbReference type="SAM" id="MobiDB-lite"/>
    </source>
</evidence>
<feature type="compositionally biased region" description="Acidic residues" evidence="1">
    <location>
        <begin position="855"/>
        <end position="878"/>
    </location>
</feature>
<proteinExistence type="predicted"/>
<feature type="compositionally biased region" description="Basic and acidic residues" evidence="1">
    <location>
        <begin position="814"/>
        <end position="830"/>
    </location>
</feature>
<organism evidence="2 3">
    <name type="scientific">Hydnum rufescens UP504</name>
    <dbReference type="NCBI Taxonomy" id="1448309"/>
    <lineage>
        <taxon>Eukaryota</taxon>
        <taxon>Fungi</taxon>
        <taxon>Dikarya</taxon>
        <taxon>Basidiomycota</taxon>
        <taxon>Agaricomycotina</taxon>
        <taxon>Agaricomycetes</taxon>
        <taxon>Cantharellales</taxon>
        <taxon>Hydnaceae</taxon>
        <taxon>Hydnum</taxon>
    </lineage>
</organism>
<feature type="region of interest" description="Disordered" evidence="1">
    <location>
        <begin position="1270"/>
        <end position="1352"/>
    </location>
</feature>